<dbReference type="InterPro" id="IPR047640">
    <property type="entry name" value="RpiR-like"/>
</dbReference>
<sequence length="286" mass="32586">MGDTQTIKETIEMCFHSLSKKQQKVASFVLNNPTYVATHSAAEVGMKAETSETTVIRFCYALGLTGYAQLQREITLFVFNQTTASTLGNYFSSKKELFNDQQLIEKAIGKDIVRINRISEQVDKQMFFKVTKQLHEAKNIYVMGVGASRFAAEWLHFTMSILRPNVSIIQAKTPEFIRIMQEITDESTVIVISLHRYFKEPLQIAEVLHKRGIPVIGITDSKLAPIHEHCSQAFVLEQTEKSTIDLMPALISFLNLLVTGMMSFDPEYYNEQRLHYDDPNNSFIAE</sequence>
<dbReference type="InterPro" id="IPR035472">
    <property type="entry name" value="RpiR-like_SIS"/>
</dbReference>
<feature type="domain" description="SIS" evidence="5">
    <location>
        <begin position="130"/>
        <end position="267"/>
    </location>
</feature>
<keyword evidence="7" id="KW-1185">Reference proteome</keyword>
<evidence type="ECO:0000256" key="2">
    <source>
        <dbReference type="ARBA" id="ARBA00023125"/>
    </source>
</evidence>
<dbReference type="GO" id="GO:0003677">
    <property type="term" value="F:DNA binding"/>
    <property type="evidence" value="ECO:0007669"/>
    <property type="project" value="UniProtKB-KW"/>
</dbReference>
<proteinExistence type="predicted"/>
<accession>A0A090IQ16</accession>
<keyword evidence="1" id="KW-0805">Transcription regulation</keyword>
<dbReference type="PROSITE" id="PS51464">
    <property type="entry name" value="SIS"/>
    <property type="match status" value="1"/>
</dbReference>
<evidence type="ECO:0000313" key="7">
    <source>
        <dbReference type="Proteomes" id="UP000040576"/>
    </source>
</evidence>
<evidence type="ECO:0000259" key="5">
    <source>
        <dbReference type="PROSITE" id="PS51464"/>
    </source>
</evidence>
<dbReference type="PANTHER" id="PTHR30514">
    <property type="entry name" value="GLUCOKINASE"/>
    <property type="match status" value="1"/>
</dbReference>
<dbReference type="GO" id="GO:0097367">
    <property type="term" value="F:carbohydrate derivative binding"/>
    <property type="evidence" value="ECO:0007669"/>
    <property type="project" value="InterPro"/>
</dbReference>
<dbReference type="Proteomes" id="UP000040576">
    <property type="component" value="Unassembled WGS sequence"/>
</dbReference>
<dbReference type="RefSeq" id="WP_034767319.1">
    <property type="nucleotide sequence ID" value="NZ_CCRF01000010.1"/>
</dbReference>
<keyword evidence="2" id="KW-0238">DNA-binding</keyword>
<organism evidence="6 7">
    <name type="scientific">Caldibacillus thermoamylovorans</name>
    <dbReference type="NCBI Taxonomy" id="35841"/>
    <lineage>
        <taxon>Bacteria</taxon>
        <taxon>Bacillati</taxon>
        <taxon>Bacillota</taxon>
        <taxon>Bacilli</taxon>
        <taxon>Bacillales</taxon>
        <taxon>Bacillaceae</taxon>
        <taxon>Caldibacillus</taxon>
    </lineage>
</organism>
<dbReference type="Gene3D" id="1.10.10.10">
    <property type="entry name" value="Winged helix-like DNA-binding domain superfamily/Winged helix DNA-binding domain"/>
    <property type="match status" value="1"/>
</dbReference>
<dbReference type="Pfam" id="PF01418">
    <property type="entry name" value="HTH_6"/>
    <property type="match status" value="1"/>
</dbReference>
<evidence type="ECO:0000256" key="1">
    <source>
        <dbReference type="ARBA" id="ARBA00023015"/>
    </source>
</evidence>
<dbReference type="EMBL" id="CCRF01000010">
    <property type="protein sequence ID" value="CEE00151.1"/>
    <property type="molecule type" value="Genomic_DNA"/>
</dbReference>
<protein>
    <submittedName>
        <fullName evidence="6">Transcriptional regulator</fullName>
    </submittedName>
</protein>
<dbReference type="PANTHER" id="PTHR30514:SF18">
    <property type="entry name" value="RPIR-FAMILY TRANSCRIPTIONAL REGULATOR"/>
    <property type="match status" value="1"/>
</dbReference>
<dbReference type="InterPro" id="IPR009057">
    <property type="entry name" value="Homeodomain-like_sf"/>
</dbReference>
<dbReference type="SUPFAM" id="SSF46689">
    <property type="entry name" value="Homeodomain-like"/>
    <property type="match status" value="1"/>
</dbReference>
<dbReference type="GO" id="GO:0003700">
    <property type="term" value="F:DNA-binding transcription factor activity"/>
    <property type="evidence" value="ECO:0007669"/>
    <property type="project" value="InterPro"/>
</dbReference>
<dbReference type="AlphaFoldDB" id="A0A090IQ16"/>
<evidence type="ECO:0000313" key="6">
    <source>
        <dbReference type="EMBL" id="CEE00151.1"/>
    </source>
</evidence>
<dbReference type="Pfam" id="PF01380">
    <property type="entry name" value="SIS"/>
    <property type="match status" value="1"/>
</dbReference>
<dbReference type="PROSITE" id="PS51071">
    <property type="entry name" value="HTH_RPIR"/>
    <property type="match status" value="1"/>
</dbReference>
<dbReference type="InterPro" id="IPR000281">
    <property type="entry name" value="HTH_RpiR"/>
</dbReference>
<evidence type="ECO:0000256" key="3">
    <source>
        <dbReference type="ARBA" id="ARBA00023163"/>
    </source>
</evidence>
<dbReference type="InterPro" id="IPR036388">
    <property type="entry name" value="WH-like_DNA-bd_sf"/>
</dbReference>
<dbReference type="GO" id="GO:1901135">
    <property type="term" value="P:carbohydrate derivative metabolic process"/>
    <property type="evidence" value="ECO:0007669"/>
    <property type="project" value="InterPro"/>
</dbReference>
<feature type="domain" description="HTH rpiR-type" evidence="4">
    <location>
        <begin position="5"/>
        <end position="81"/>
    </location>
</feature>
<gene>
    <name evidence="6" type="ORF">BT1A1_0290</name>
</gene>
<evidence type="ECO:0000259" key="4">
    <source>
        <dbReference type="PROSITE" id="PS51071"/>
    </source>
</evidence>
<dbReference type="Gene3D" id="3.40.50.10490">
    <property type="entry name" value="Glucose-6-phosphate isomerase like protein, domain 1"/>
    <property type="match status" value="1"/>
</dbReference>
<keyword evidence="3" id="KW-0804">Transcription</keyword>
<dbReference type="InterPro" id="IPR046348">
    <property type="entry name" value="SIS_dom_sf"/>
</dbReference>
<dbReference type="SUPFAM" id="SSF53697">
    <property type="entry name" value="SIS domain"/>
    <property type="match status" value="1"/>
</dbReference>
<dbReference type="InterPro" id="IPR001347">
    <property type="entry name" value="SIS_dom"/>
</dbReference>
<dbReference type="CDD" id="cd05013">
    <property type="entry name" value="SIS_RpiR"/>
    <property type="match status" value="1"/>
</dbReference>
<reference evidence="6 7" key="1">
    <citation type="submission" date="2014-07" db="EMBL/GenBank/DDBJ databases">
        <authorList>
            <person name="Wibberg Daniel"/>
        </authorList>
    </citation>
    <scope>NUCLEOTIDE SEQUENCE [LARGE SCALE GENOMIC DNA]</scope>
</reference>
<name>A0A090IQ16_9BACI</name>